<sequence length="245" mass="25893">MTAVSAIPLEACINADDLSALAGDLQAVLAGGARRIELCGAMEQDGLTPSLAAMTIARHSLADLPGLLVMIRPRGGDFCYSAAELLQMQRSIELAAQAGADGVVLGLLTEQGQLDISRLKPLLAQSQAAGLQVTFHRAFDALPDPLVALEQLVDLGVQRILTAGTAWGSGLGILHGVPLVQQLLQQAAGRVELVLGGGVNQQNLPQLLPALQSWRQGFSIHSYSALLTQGRVDPDKVRQLTQWCR</sequence>
<comment type="caution">
    <text evidence="3">The sequence shown here is derived from an EMBL/GenBank/DDBJ whole genome shotgun (WGS) entry which is preliminary data.</text>
</comment>
<comment type="subcellular location">
    <subcellularLocation>
        <location evidence="2">Cytoplasm</location>
    </subcellularLocation>
</comment>
<gene>
    <name evidence="2" type="primary">cutC</name>
    <name evidence="3" type="ORF">ACFO3I_02425</name>
</gene>
<evidence type="ECO:0000313" key="3">
    <source>
        <dbReference type="EMBL" id="MFC4653874.1"/>
    </source>
</evidence>
<reference evidence="4" key="1">
    <citation type="journal article" date="2019" name="Int. J. Syst. Evol. Microbiol.">
        <title>The Global Catalogue of Microorganisms (GCM) 10K type strain sequencing project: providing services to taxonomists for standard genome sequencing and annotation.</title>
        <authorList>
            <consortium name="The Broad Institute Genomics Platform"/>
            <consortium name="The Broad Institute Genome Sequencing Center for Infectious Disease"/>
            <person name="Wu L."/>
            <person name="Ma J."/>
        </authorList>
    </citation>
    <scope>NUCLEOTIDE SEQUENCE [LARGE SCALE GENOMIC DNA]</scope>
    <source>
        <strain evidence="4">DT28</strain>
    </source>
</reference>
<name>A0ABV9JIG5_9GAMM</name>
<comment type="similarity">
    <text evidence="1 2">Belongs to the CutC family.</text>
</comment>
<dbReference type="PANTHER" id="PTHR12598">
    <property type="entry name" value="COPPER HOMEOSTASIS PROTEIN CUTC"/>
    <property type="match status" value="1"/>
</dbReference>
<dbReference type="Gene3D" id="3.20.20.380">
    <property type="entry name" value="Copper homeostasis (CutC) domain"/>
    <property type="match status" value="1"/>
</dbReference>
<keyword evidence="2" id="KW-0963">Cytoplasm</keyword>
<dbReference type="RefSeq" id="WP_377331456.1">
    <property type="nucleotide sequence ID" value="NZ_JBHSGB010000002.1"/>
</dbReference>
<evidence type="ECO:0000256" key="2">
    <source>
        <dbReference type="HAMAP-Rule" id="MF_00795"/>
    </source>
</evidence>
<comment type="caution">
    <text evidence="2">Once thought to be involved in copper homeostasis, experiments in E.coli have shown this is not the case.</text>
</comment>
<evidence type="ECO:0000256" key="1">
    <source>
        <dbReference type="ARBA" id="ARBA00007768"/>
    </source>
</evidence>
<dbReference type="Pfam" id="PF03932">
    <property type="entry name" value="CutC"/>
    <property type="match status" value="1"/>
</dbReference>
<evidence type="ECO:0000313" key="4">
    <source>
        <dbReference type="Proteomes" id="UP001595962"/>
    </source>
</evidence>
<dbReference type="InterPro" id="IPR005627">
    <property type="entry name" value="CutC-like"/>
</dbReference>
<accession>A0ABV9JIG5</accession>
<organism evidence="3 4">
    <name type="scientific">Rheinheimera marina</name>
    <dbReference type="NCBI Taxonomy" id="1774958"/>
    <lineage>
        <taxon>Bacteria</taxon>
        <taxon>Pseudomonadati</taxon>
        <taxon>Pseudomonadota</taxon>
        <taxon>Gammaproteobacteria</taxon>
        <taxon>Chromatiales</taxon>
        <taxon>Chromatiaceae</taxon>
        <taxon>Rheinheimera</taxon>
    </lineage>
</organism>
<dbReference type="SUPFAM" id="SSF110395">
    <property type="entry name" value="CutC-like"/>
    <property type="match status" value="1"/>
</dbReference>
<proteinExistence type="inferred from homology"/>
<dbReference type="Proteomes" id="UP001595962">
    <property type="component" value="Unassembled WGS sequence"/>
</dbReference>
<keyword evidence="4" id="KW-1185">Reference proteome</keyword>
<dbReference type="HAMAP" id="MF_00795">
    <property type="entry name" value="CutC"/>
    <property type="match status" value="1"/>
</dbReference>
<dbReference type="PANTHER" id="PTHR12598:SF0">
    <property type="entry name" value="COPPER HOMEOSTASIS PROTEIN CUTC HOMOLOG"/>
    <property type="match status" value="1"/>
</dbReference>
<dbReference type="InterPro" id="IPR036822">
    <property type="entry name" value="CutC-like_dom_sf"/>
</dbReference>
<protein>
    <recommendedName>
        <fullName evidence="2">PF03932 family protein CutC</fullName>
    </recommendedName>
</protein>
<dbReference type="EMBL" id="JBHSGB010000002">
    <property type="protein sequence ID" value="MFC4653874.1"/>
    <property type="molecule type" value="Genomic_DNA"/>
</dbReference>